<reference evidence="1" key="1">
    <citation type="journal article" date="2012" name="PLoS ONE">
        <title>Gene sets for utilization of primary and secondary nutrition supplies in the distal gut of endangered iberian lynx.</title>
        <authorList>
            <person name="Alcaide M."/>
            <person name="Messina E."/>
            <person name="Richter M."/>
            <person name="Bargiela R."/>
            <person name="Peplies J."/>
            <person name="Huws S.A."/>
            <person name="Newbold C.J."/>
            <person name="Golyshin P.N."/>
            <person name="Simon M.A."/>
            <person name="Lopez G."/>
            <person name="Yakimov M.M."/>
            <person name="Ferrer M."/>
        </authorList>
    </citation>
    <scope>NUCLEOTIDE SEQUENCE</scope>
</reference>
<gene>
    <name evidence="1" type="ORF">EVA_12209</name>
</gene>
<evidence type="ECO:0000313" key="1">
    <source>
        <dbReference type="EMBL" id="EJW99684.1"/>
    </source>
</evidence>
<comment type="caution">
    <text evidence="1">The sequence shown here is derived from an EMBL/GenBank/DDBJ whole genome shotgun (WGS) entry which is preliminary data.</text>
</comment>
<dbReference type="AlphaFoldDB" id="J9GJC9"/>
<organism evidence="1">
    <name type="scientific">gut metagenome</name>
    <dbReference type="NCBI Taxonomy" id="749906"/>
    <lineage>
        <taxon>unclassified sequences</taxon>
        <taxon>metagenomes</taxon>
        <taxon>organismal metagenomes</taxon>
    </lineage>
</organism>
<protein>
    <submittedName>
        <fullName evidence="1">Uncharacterized protein</fullName>
    </submittedName>
</protein>
<name>J9GJC9_9ZZZZ</name>
<proteinExistence type="predicted"/>
<dbReference type="EMBL" id="AMCI01003697">
    <property type="protein sequence ID" value="EJW99684.1"/>
    <property type="molecule type" value="Genomic_DNA"/>
</dbReference>
<sequence>MATRIQMDTAVGEAWFVCNAHCRNAPFRNLTVEISTLNIRRKQLQQ</sequence>
<accession>J9GJC9</accession>